<reference evidence="1" key="1">
    <citation type="submission" date="2016-01" db="EMBL/GenBank/DDBJ databases">
        <title>Reference transcriptome for the parasite Schistocephalus solidus: insights into the molecular evolution of parasitism.</title>
        <authorList>
            <person name="Hebert F.O."/>
            <person name="Grambauer S."/>
            <person name="Barber I."/>
            <person name="Landry C.R."/>
            <person name="Aubin-Horth N."/>
        </authorList>
    </citation>
    <scope>NUCLEOTIDE SEQUENCE</scope>
</reference>
<evidence type="ECO:0000313" key="1">
    <source>
        <dbReference type="EMBL" id="JAP50288.1"/>
    </source>
</evidence>
<dbReference type="EMBL" id="GEEE01012937">
    <property type="protein sequence ID" value="JAP50288.1"/>
    <property type="molecule type" value="Transcribed_RNA"/>
</dbReference>
<sequence length="153" mass="17755">MPLSLGNDHSSETYFIERSLPCWKPISSSVLKGAWESRLPEYSPVISKLDNRDIYKLAVKRALGFLNNHQLGGRVRLIKHAFEKERMKSRVTPNLASPSLERHKISICRDYMMAVPFFLKILHTRKGVNFGAARLSEYDIRYFRVPLVLAYRM</sequence>
<proteinExistence type="predicted"/>
<name>A0A0X3PF28_SCHSO</name>
<organism evidence="1">
    <name type="scientific">Schistocephalus solidus</name>
    <name type="common">Tapeworm</name>
    <dbReference type="NCBI Taxonomy" id="70667"/>
    <lineage>
        <taxon>Eukaryota</taxon>
        <taxon>Metazoa</taxon>
        <taxon>Spiralia</taxon>
        <taxon>Lophotrochozoa</taxon>
        <taxon>Platyhelminthes</taxon>
        <taxon>Cestoda</taxon>
        <taxon>Eucestoda</taxon>
        <taxon>Diphyllobothriidea</taxon>
        <taxon>Diphyllobothriidae</taxon>
        <taxon>Schistocephalus</taxon>
    </lineage>
</organism>
<accession>A0A0X3PF28</accession>
<protein>
    <submittedName>
        <fullName evidence="1">Uncharacterized protein</fullName>
    </submittedName>
</protein>
<gene>
    <name evidence="1" type="ORF">TR123089</name>
</gene>
<dbReference type="AlphaFoldDB" id="A0A0X3PF28"/>